<dbReference type="NCBIfam" id="NF001989">
    <property type="entry name" value="PRK00784.1"/>
    <property type="match status" value="1"/>
</dbReference>
<evidence type="ECO:0000256" key="2">
    <source>
        <dbReference type="ARBA" id="ARBA00022573"/>
    </source>
</evidence>
<dbReference type="InterPro" id="IPR033949">
    <property type="entry name" value="CobQ_GATase1"/>
</dbReference>
<evidence type="ECO:0000256" key="1">
    <source>
        <dbReference type="ARBA" id="ARBA00004953"/>
    </source>
</evidence>
<evidence type="ECO:0000256" key="4">
    <source>
        <dbReference type="HAMAP-Rule" id="MF_00028"/>
    </source>
</evidence>
<feature type="active site" description="Nucleophile" evidence="4">
    <location>
        <position position="342"/>
    </location>
</feature>
<dbReference type="Gene3D" id="3.40.50.300">
    <property type="entry name" value="P-loop containing nucleotide triphosphate hydrolases"/>
    <property type="match status" value="1"/>
</dbReference>
<comment type="similarity">
    <text evidence="4">Belongs to the CobB/CobQ family. CobQ subfamily.</text>
</comment>
<dbReference type="Proteomes" id="UP001344906">
    <property type="component" value="Unassembled WGS sequence"/>
</dbReference>
<evidence type="ECO:0000259" key="6">
    <source>
        <dbReference type="Pfam" id="PF07685"/>
    </source>
</evidence>
<dbReference type="InterPro" id="IPR002586">
    <property type="entry name" value="CobQ/CobB/MinD/ParA_Nub-bd_dom"/>
</dbReference>
<comment type="caution">
    <text evidence="7">The sequence shown here is derived from an EMBL/GenBank/DDBJ whole genome shotgun (WGS) entry which is preliminary data.</text>
</comment>
<evidence type="ECO:0000313" key="7">
    <source>
        <dbReference type="EMBL" id="GLV55936.1"/>
    </source>
</evidence>
<dbReference type="InterPro" id="IPR011698">
    <property type="entry name" value="GATase_3"/>
</dbReference>
<gene>
    <name evidence="4" type="primary">cobQ</name>
    <name evidence="7" type="ORF">KDH_27800</name>
</gene>
<evidence type="ECO:0000313" key="8">
    <source>
        <dbReference type="Proteomes" id="UP001344906"/>
    </source>
</evidence>
<feature type="domain" description="CobB/CobQ-like glutamine amidotransferase" evidence="6">
    <location>
        <begin position="262"/>
        <end position="465"/>
    </location>
</feature>
<feature type="domain" description="CobQ/CobB/MinD/ParA nucleotide binding" evidence="5">
    <location>
        <begin position="7"/>
        <end position="238"/>
    </location>
</feature>
<keyword evidence="8" id="KW-1185">Reference proteome</keyword>
<reference evidence="7 8" key="1">
    <citation type="submission" date="2023-02" db="EMBL/GenBank/DDBJ databases">
        <title>Dictyobacter halimunensis sp. nov., a new member of the class Ktedonobacteria from forest soil in a geothermal area.</title>
        <authorList>
            <person name="Rachmania M.K."/>
            <person name="Ningsih F."/>
            <person name="Sakai Y."/>
            <person name="Yabe S."/>
            <person name="Yokota A."/>
            <person name="Sjamsuridzal W."/>
        </authorList>
    </citation>
    <scope>NUCLEOTIDE SEQUENCE [LARGE SCALE GENOMIC DNA]</scope>
    <source>
        <strain evidence="7 8">S3.2.2.5</strain>
    </source>
</reference>
<dbReference type="InterPro" id="IPR047045">
    <property type="entry name" value="CobQ_N"/>
</dbReference>
<dbReference type="Pfam" id="PF07685">
    <property type="entry name" value="GATase_3"/>
    <property type="match status" value="1"/>
</dbReference>
<keyword evidence="2 4" id="KW-0169">Cobalamin biosynthesis</keyword>
<organism evidence="7 8">
    <name type="scientific">Dictyobacter halimunensis</name>
    <dbReference type="NCBI Taxonomy" id="3026934"/>
    <lineage>
        <taxon>Bacteria</taxon>
        <taxon>Bacillati</taxon>
        <taxon>Chloroflexota</taxon>
        <taxon>Ktedonobacteria</taxon>
        <taxon>Ktedonobacterales</taxon>
        <taxon>Dictyobacteraceae</taxon>
        <taxon>Dictyobacter</taxon>
    </lineage>
</organism>
<comment type="pathway">
    <text evidence="1 4">Cofactor biosynthesis; adenosylcobalamin biosynthesis.</text>
</comment>
<dbReference type="CDD" id="cd05389">
    <property type="entry name" value="CobQ_N"/>
    <property type="match status" value="1"/>
</dbReference>
<dbReference type="Gene3D" id="3.40.50.880">
    <property type="match status" value="1"/>
</dbReference>
<feature type="active site" evidence="4">
    <location>
        <position position="457"/>
    </location>
</feature>
<evidence type="ECO:0000259" key="5">
    <source>
        <dbReference type="Pfam" id="PF01656"/>
    </source>
</evidence>
<evidence type="ECO:0000256" key="3">
    <source>
        <dbReference type="ARBA" id="ARBA00022962"/>
    </source>
</evidence>
<dbReference type="EMBL" id="BSRI01000001">
    <property type="protein sequence ID" value="GLV55936.1"/>
    <property type="molecule type" value="Genomic_DNA"/>
</dbReference>
<dbReference type="PROSITE" id="PS51274">
    <property type="entry name" value="GATASE_COBBQ"/>
    <property type="match status" value="1"/>
</dbReference>
<dbReference type="HAMAP" id="MF_00028">
    <property type="entry name" value="CobQ"/>
    <property type="match status" value="1"/>
</dbReference>
<keyword evidence="3 4" id="KW-0315">Glutamine amidotransferase</keyword>
<comment type="function">
    <text evidence="4">Catalyzes amidations at positions B, D, E, and G on adenosylcobyrinic A,C-diamide. NH(2) groups are provided by glutamine, and one molecule of ATP is hydrogenolyzed for each amidation.</text>
</comment>
<dbReference type="CDD" id="cd01750">
    <property type="entry name" value="GATase1_CobQ"/>
    <property type="match status" value="1"/>
</dbReference>
<dbReference type="SUPFAM" id="SSF52540">
    <property type="entry name" value="P-loop containing nucleoside triphosphate hydrolases"/>
    <property type="match status" value="1"/>
</dbReference>
<dbReference type="RefSeq" id="WP_338250738.1">
    <property type="nucleotide sequence ID" value="NZ_BSRI01000001.1"/>
</dbReference>
<dbReference type="InterPro" id="IPR027417">
    <property type="entry name" value="P-loop_NTPase"/>
</dbReference>
<accession>A0ABQ6FNU9</accession>
<dbReference type="NCBIfam" id="TIGR00313">
    <property type="entry name" value="cobQ"/>
    <property type="match status" value="1"/>
</dbReference>
<name>A0ABQ6FNU9_9CHLR</name>
<dbReference type="InterPro" id="IPR004459">
    <property type="entry name" value="CobQ_synth"/>
</dbReference>
<protein>
    <recommendedName>
        <fullName evidence="4">Cobyric acid synthase</fullName>
    </recommendedName>
</protein>
<dbReference type="SUPFAM" id="SSF52317">
    <property type="entry name" value="Class I glutamine amidotransferase-like"/>
    <property type="match status" value="1"/>
</dbReference>
<dbReference type="Pfam" id="PF01656">
    <property type="entry name" value="CbiA"/>
    <property type="match status" value="1"/>
</dbReference>
<dbReference type="PANTHER" id="PTHR21343:SF1">
    <property type="entry name" value="COBYRIC ACID SYNTHASE"/>
    <property type="match status" value="1"/>
</dbReference>
<dbReference type="InterPro" id="IPR029062">
    <property type="entry name" value="Class_I_gatase-like"/>
</dbReference>
<proteinExistence type="inferred from homology"/>
<sequence>MNLARTLMIQGTASSVGKSTLVIGLCRLFAQEGYRVAPFKAQNMSLNAAVTSSGGEIGRAQATQAEAAGIEPTVEMNPILLKPESYARSQVIVMGRPLGTMEARAYYQQRTGFDEIVQSALITLRQSVDLVIIEGAGSPVEINLAQYDLVNMRVAALADAPVLLVGDIDQGGIFATLLGTLMLLQPEERARVKGLIVNKFRGDFSLWREGERMLAARSGIPVLGTLPFLERLHIAEEDSVSLQTGTAALLRQQQQSNSAAVDIVLVRFPYLSNYDEFDALAADPRVHLHVVAHPHEFPPHPDLILLPGTKNTFSDLAWLWRQGLAQHIRQCSQQGIALLGICGGYQMLGERVSDPSGVEAEAGSVEAGLGLLPLETVFGSLDEKVTQRSQASVDPQAKYGLFANVEETQLQGYQIHVGQTRAPVQNGAPGHAAFRVDARQEDGWIDEEGWCAGCSLHGLFENDQFRQAVLSVLVQRRSSQRGPLAPITFSREHEYDRLAEMLRRSLDLHALTMLCQLTKNL</sequence>
<dbReference type="PANTHER" id="PTHR21343">
    <property type="entry name" value="DETHIOBIOTIN SYNTHETASE"/>
    <property type="match status" value="1"/>
</dbReference>